<comment type="subunit">
    <text evidence="2">Interacts with ribosomal protein uL14 (rplN).</text>
</comment>
<evidence type="ECO:0000313" key="3">
    <source>
        <dbReference type="EMBL" id="KRU22798.1"/>
    </source>
</evidence>
<keyword evidence="2" id="KW-0678">Repressor</keyword>
<dbReference type="HAMAP" id="MF_01477">
    <property type="entry name" value="Iojap_RsfS"/>
    <property type="match status" value="1"/>
</dbReference>
<sequence length="137" mass="15143">MINTMTEERLTVCLNIIQSALDDMKAKNITVMNVEDLTDVTERIVIADGTSKRHVRAMADSVGAEAKQAGFMPLGREGGIDSDWTLIDLGAVVVHIMTPQAREFYDLEGLWSSPDQLAELVATPREKKTAGRRNKNK</sequence>
<dbReference type="PANTHER" id="PTHR21043">
    <property type="entry name" value="IOJAP SUPERFAMILY ORTHOLOG"/>
    <property type="match status" value="1"/>
</dbReference>
<dbReference type="InterPro" id="IPR004394">
    <property type="entry name" value="Iojap/RsfS/C7orf30"/>
</dbReference>
<comment type="subcellular location">
    <subcellularLocation>
        <location evidence="2">Cytoplasm</location>
    </subcellularLocation>
</comment>
<keyword evidence="2" id="KW-0963">Cytoplasm</keyword>
<evidence type="ECO:0000256" key="1">
    <source>
        <dbReference type="ARBA" id="ARBA00010574"/>
    </source>
</evidence>
<dbReference type="STRING" id="554343.AS194_06875"/>
<name>A0A0T6DS36_9GAMM</name>
<accession>A0A0T6DS36</accession>
<organism evidence="3 4">
    <name type="scientific">Psychrobacter piscatorii</name>
    <dbReference type="NCBI Taxonomy" id="554343"/>
    <lineage>
        <taxon>Bacteria</taxon>
        <taxon>Pseudomonadati</taxon>
        <taxon>Pseudomonadota</taxon>
        <taxon>Gammaproteobacteria</taxon>
        <taxon>Moraxellales</taxon>
        <taxon>Moraxellaceae</taxon>
        <taxon>Psychrobacter</taxon>
    </lineage>
</organism>
<keyword evidence="2" id="KW-0810">Translation regulation</keyword>
<evidence type="ECO:0000256" key="2">
    <source>
        <dbReference type="HAMAP-Rule" id="MF_01477"/>
    </source>
</evidence>
<dbReference type="GO" id="GO:0090071">
    <property type="term" value="P:negative regulation of ribosome biogenesis"/>
    <property type="evidence" value="ECO:0007669"/>
    <property type="project" value="UniProtKB-UniRule"/>
</dbReference>
<dbReference type="GO" id="GO:0043023">
    <property type="term" value="F:ribosomal large subunit binding"/>
    <property type="evidence" value="ECO:0007669"/>
    <property type="project" value="TreeGrafter"/>
</dbReference>
<protein>
    <recommendedName>
        <fullName evidence="2">Ribosomal silencing factor RsfS</fullName>
    </recommendedName>
</protein>
<dbReference type="SUPFAM" id="SSF81301">
    <property type="entry name" value="Nucleotidyltransferase"/>
    <property type="match status" value="1"/>
</dbReference>
<comment type="similarity">
    <text evidence="1 2">Belongs to the Iojap/RsfS family.</text>
</comment>
<dbReference type="AlphaFoldDB" id="A0A0T6DS36"/>
<evidence type="ECO:0000313" key="4">
    <source>
        <dbReference type="Proteomes" id="UP000051202"/>
    </source>
</evidence>
<dbReference type="EMBL" id="LNDJ01000057">
    <property type="protein sequence ID" value="KRU22798.1"/>
    <property type="molecule type" value="Genomic_DNA"/>
</dbReference>
<proteinExistence type="inferred from homology"/>
<dbReference type="InterPro" id="IPR043519">
    <property type="entry name" value="NT_sf"/>
</dbReference>
<dbReference type="PANTHER" id="PTHR21043:SF0">
    <property type="entry name" value="MITOCHONDRIAL ASSEMBLY OF RIBOSOMAL LARGE SUBUNIT PROTEIN 1"/>
    <property type="match status" value="1"/>
</dbReference>
<dbReference type="GO" id="GO:0042256">
    <property type="term" value="P:cytosolic ribosome assembly"/>
    <property type="evidence" value="ECO:0007669"/>
    <property type="project" value="UniProtKB-UniRule"/>
</dbReference>
<keyword evidence="4" id="KW-1185">Reference proteome</keyword>
<dbReference type="GO" id="GO:0005737">
    <property type="term" value="C:cytoplasm"/>
    <property type="evidence" value="ECO:0007669"/>
    <property type="project" value="UniProtKB-SubCell"/>
</dbReference>
<dbReference type="Proteomes" id="UP000051202">
    <property type="component" value="Unassembled WGS sequence"/>
</dbReference>
<dbReference type="NCBIfam" id="TIGR00090">
    <property type="entry name" value="rsfS_iojap_ybeB"/>
    <property type="match status" value="1"/>
</dbReference>
<dbReference type="Pfam" id="PF02410">
    <property type="entry name" value="RsfS"/>
    <property type="match status" value="1"/>
</dbReference>
<reference evidence="3 4" key="1">
    <citation type="submission" date="2015-11" db="EMBL/GenBank/DDBJ databases">
        <title>Permanent draft genome of Psychrobacter piscatorii LQ58.</title>
        <authorList>
            <person name="Zhou M."/>
            <person name="Dong B."/>
            <person name="Liu Q."/>
        </authorList>
    </citation>
    <scope>NUCLEOTIDE SEQUENCE [LARGE SCALE GENOMIC DNA]</scope>
    <source>
        <strain evidence="3 4">LQ58</strain>
    </source>
</reference>
<dbReference type="RefSeq" id="WP_058024376.1">
    <property type="nucleotide sequence ID" value="NZ_LNDJ01000057.1"/>
</dbReference>
<comment type="caution">
    <text evidence="3">The sequence shown here is derived from an EMBL/GenBank/DDBJ whole genome shotgun (WGS) entry which is preliminary data.</text>
</comment>
<dbReference type="Gene3D" id="3.30.460.10">
    <property type="entry name" value="Beta Polymerase, domain 2"/>
    <property type="match status" value="1"/>
</dbReference>
<comment type="function">
    <text evidence="2">Functions as a ribosomal silencing factor. Interacts with ribosomal protein uL14 (rplN), blocking formation of intersubunit bridge B8. Prevents association of the 30S and 50S ribosomal subunits and the formation of functional ribosomes, thus repressing translation.</text>
</comment>
<dbReference type="GO" id="GO:0017148">
    <property type="term" value="P:negative regulation of translation"/>
    <property type="evidence" value="ECO:0007669"/>
    <property type="project" value="UniProtKB-UniRule"/>
</dbReference>
<gene>
    <name evidence="2" type="primary">rsfS</name>
    <name evidence="3" type="ORF">AS194_06875</name>
</gene>